<comment type="caution">
    <text evidence="1">The sequence shown here is derived from an EMBL/GenBank/DDBJ whole genome shotgun (WGS) entry which is preliminary data.</text>
</comment>
<organism evidence="1 2">
    <name type="scientific">Macrosiphum euphorbiae</name>
    <name type="common">potato aphid</name>
    <dbReference type="NCBI Taxonomy" id="13131"/>
    <lineage>
        <taxon>Eukaryota</taxon>
        <taxon>Metazoa</taxon>
        <taxon>Ecdysozoa</taxon>
        <taxon>Arthropoda</taxon>
        <taxon>Hexapoda</taxon>
        <taxon>Insecta</taxon>
        <taxon>Pterygota</taxon>
        <taxon>Neoptera</taxon>
        <taxon>Paraneoptera</taxon>
        <taxon>Hemiptera</taxon>
        <taxon>Sternorrhyncha</taxon>
        <taxon>Aphidomorpha</taxon>
        <taxon>Aphidoidea</taxon>
        <taxon>Aphididae</taxon>
        <taxon>Macrosiphini</taxon>
        <taxon>Macrosiphum</taxon>
    </lineage>
</organism>
<evidence type="ECO:0000313" key="1">
    <source>
        <dbReference type="EMBL" id="CAI6355759.1"/>
    </source>
</evidence>
<dbReference type="Proteomes" id="UP001160148">
    <property type="component" value="Unassembled WGS sequence"/>
</dbReference>
<name>A0AAV0WIH5_9HEMI</name>
<proteinExistence type="predicted"/>
<gene>
    <name evidence="1" type="ORF">MEUPH1_LOCUS11575</name>
</gene>
<dbReference type="PROSITE" id="PS51257">
    <property type="entry name" value="PROKAR_LIPOPROTEIN"/>
    <property type="match status" value="1"/>
</dbReference>
<reference evidence="1 2" key="1">
    <citation type="submission" date="2023-01" db="EMBL/GenBank/DDBJ databases">
        <authorList>
            <person name="Whitehead M."/>
        </authorList>
    </citation>
    <scope>NUCLEOTIDE SEQUENCE [LARGE SCALE GENOMIC DNA]</scope>
</reference>
<dbReference type="AlphaFoldDB" id="A0AAV0WIH5"/>
<protein>
    <submittedName>
        <fullName evidence="1">Uncharacterized protein</fullName>
    </submittedName>
</protein>
<evidence type="ECO:0000313" key="2">
    <source>
        <dbReference type="Proteomes" id="UP001160148"/>
    </source>
</evidence>
<dbReference type="EMBL" id="CARXXK010000002">
    <property type="protein sequence ID" value="CAI6355759.1"/>
    <property type="molecule type" value="Genomic_DNA"/>
</dbReference>
<keyword evidence="2" id="KW-1185">Reference proteome</keyword>
<accession>A0AAV0WIH5</accession>
<sequence>MRWDQDETPATPAFIVCSFAGGCQGSRFPHEKQPYAPRVPGRWADAAAAAEVGDKFLFLPQEYSFNIIAVVFHPNPHTHLPAFFTV</sequence>